<sequence>MKITAHRGLSSLAPENTLSAMQRAIEFGCEWIEIDVQLSADNIPMIIHDKTVNRCTNGQGKVKDLTWYELRLLDAGLWFGDDFAGEYIPTLEETLELTVNAGVKLNIELKIYSGDEVDLLCEKVAEVIERLAIKADAILFSSFNIEALMTMKNYLPEVRRGQLWQEIPDDFAIVLQQVDAYSVHCDYRFLNEEQAKRIKQFGYRLFCYTPNFPQLVASHWQWGVDMMITDTPQRYKVEELKAIRELALNE</sequence>
<organism evidence="2 3">
    <name type="scientific">Vibrio hyugaensis</name>
    <dbReference type="NCBI Taxonomy" id="1534743"/>
    <lineage>
        <taxon>Bacteria</taxon>
        <taxon>Pseudomonadati</taxon>
        <taxon>Pseudomonadota</taxon>
        <taxon>Gammaproteobacteria</taxon>
        <taxon>Vibrionales</taxon>
        <taxon>Vibrionaceae</taxon>
        <taxon>Vibrio</taxon>
    </lineage>
</organism>
<dbReference type="InterPro" id="IPR030395">
    <property type="entry name" value="GP_PDE_dom"/>
</dbReference>
<evidence type="ECO:0000259" key="1">
    <source>
        <dbReference type="PROSITE" id="PS51704"/>
    </source>
</evidence>
<keyword evidence="3" id="KW-1185">Reference proteome</keyword>
<reference evidence="3" key="1">
    <citation type="journal article" date="2019" name="Int. J. Syst. Evol. Microbiol.">
        <title>The Global Catalogue of Microorganisms (GCM) 10K type strain sequencing project: providing services to taxonomists for standard genome sequencing and annotation.</title>
        <authorList>
            <consortium name="The Broad Institute Genomics Platform"/>
            <consortium name="The Broad Institute Genome Sequencing Center for Infectious Disease"/>
            <person name="Wu L."/>
            <person name="Ma J."/>
        </authorList>
    </citation>
    <scope>NUCLEOTIDE SEQUENCE [LARGE SCALE GENOMIC DNA]</scope>
    <source>
        <strain evidence="3">NBRC 110633</strain>
    </source>
</reference>
<accession>A0ABQ5Y5X7</accession>
<comment type="caution">
    <text evidence="2">The sequence shown here is derived from an EMBL/GenBank/DDBJ whole genome shotgun (WGS) entry which is preliminary data.</text>
</comment>
<dbReference type="Gene3D" id="3.20.20.190">
    <property type="entry name" value="Phosphatidylinositol (PI) phosphodiesterase"/>
    <property type="match status" value="1"/>
</dbReference>
<dbReference type="Pfam" id="PF03009">
    <property type="entry name" value="GDPD"/>
    <property type="match status" value="1"/>
</dbReference>
<dbReference type="Proteomes" id="UP001156669">
    <property type="component" value="Unassembled WGS sequence"/>
</dbReference>
<dbReference type="SUPFAM" id="SSF51695">
    <property type="entry name" value="PLC-like phosphodiesterases"/>
    <property type="match status" value="1"/>
</dbReference>
<evidence type="ECO:0000313" key="3">
    <source>
        <dbReference type="Proteomes" id="UP001156669"/>
    </source>
</evidence>
<dbReference type="InterPro" id="IPR017946">
    <property type="entry name" value="PLC-like_Pdiesterase_TIM-brl"/>
</dbReference>
<name>A0ABQ5Y5X7_9VIBR</name>
<feature type="domain" description="GP-PDE" evidence="1">
    <location>
        <begin position="1"/>
        <end position="239"/>
    </location>
</feature>
<protein>
    <submittedName>
        <fullName evidence="2">Glycerophosphoryl diester phosphodiesterase</fullName>
    </submittedName>
</protein>
<dbReference type="CDD" id="cd08562">
    <property type="entry name" value="GDPD_EcUgpQ_like"/>
    <property type="match status" value="1"/>
</dbReference>
<dbReference type="EMBL" id="BSOE01000058">
    <property type="protein sequence ID" value="GLR06381.1"/>
    <property type="molecule type" value="Genomic_DNA"/>
</dbReference>
<dbReference type="PROSITE" id="PS50007">
    <property type="entry name" value="PIPLC_X_DOMAIN"/>
    <property type="match status" value="1"/>
</dbReference>
<dbReference type="PANTHER" id="PTHR46211">
    <property type="entry name" value="GLYCEROPHOSPHORYL DIESTER PHOSPHODIESTERASE"/>
    <property type="match status" value="1"/>
</dbReference>
<dbReference type="RefSeq" id="WP_045397314.1">
    <property type="nucleotide sequence ID" value="NZ_BBLD01000008.1"/>
</dbReference>
<proteinExistence type="predicted"/>
<gene>
    <name evidence="2" type="ORF">GCM10007906_39690</name>
</gene>
<dbReference type="PANTHER" id="PTHR46211:SF1">
    <property type="entry name" value="GLYCEROPHOSPHODIESTER PHOSPHODIESTERASE, CYTOPLASMIC"/>
    <property type="match status" value="1"/>
</dbReference>
<dbReference type="PROSITE" id="PS51704">
    <property type="entry name" value="GP_PDE"/>
    <property type="match status" value="1"/>
</dbReference>
<evidence type="ECO:0000313" key="2">
    <source>
        <dbReference type="EMBL" id="GLR06381.1"/>
    </source>
</evidence>